<reference evidence="6 7" key="1">
    <citation type="submission" date="2018-01" db="EMBL/GenBank/DDBJ databases">
        <title>A novel member of the phylum Bacteroidetes isolated from glacier ice.</title>
        <authorList>
            <person name="Liu Q."/>
            <person name="Xin Y.-H."/>
        </authorList>
    </citation>
    <scope>NUCLEOTIDE SEQUENCE [LARGE SCALE GENOMIC DNA]</scope>
    <source>
        <strain evidence="6 7">RB1R16</strain>
    </source>
</reference>
<organism evidence="6 7">
    <name type="scientific">Flavipsychrobacter stenotrophus</name>
    <dbReference type="NCBI Taxonomy" id="2077091"/>
    <lineage>
        <taxon>Bacteria</taxon>
        <taxon>Pseudomonadati</taxon>
        <taxon>Bacteroidota</taxon>
        <taxon>Chitinophagia</taxon>
        <taxon>Chitinophagales</taxon>
        <taxon>Chitinophagaceae</taxon>
        <taxon>Flavipsychrobacter</taxon>
    </lineage>
</organism>
<dbReference type="Gene3D" id="3.40.1780.10">
    <property type="entry name" value="QueA-like"/>
    <property type="match status" value="1"/>
</dbReference>
<dbReference type="UniPathway" id="UPA00392"/>
<proteinExistence type="inferred from homology"/>
<dbReference type="RefSeq" id="WP_105038503.1">
    <property type="nucleotide sequence ID" value="NZ_PPSL01000002.1"/>
</dbReference>
<dbReference type="InterPro" id="IPR003699">
    <property type="entry name" value="QueA"/>
</dbReference>
<dbReference type="Proteomes" id="UP000239872">
    <property type="component" value="Unassembled WGS sequence"/>
</dbReference>
<dbReference type="InterPro" id="IPR036100">
    <property type="entry name" value="QueA_sf"/>
</dbReference>
<gene>
    <name evidence="5" type="primary">queA</name>
    <name evidence="6" type="ORF">CJD36_007455</name>
</gene>
<evidence type="ECO:0000313" key="7">
    <source>
        <dbReference type="Proteomes" id="UP000239872"/>
    </source>
</evidence>
<dbReference type="OrthoDB" id="9805933at2"/>
<dbReference type="InterPro" id="IPR042119">
    <property type="entry name" value="QueA_dom2"/>
</dbReference>
<dbReference type="EC" id="2.4.99.17" evidence="5"/>
<dbReference type="GO" id="GO:0005737">
    <property type="term" value="C:cytoplasm"/>
    <property type="evidence" value="ECO:0007669"/>
    <property type="project" value="UniProtKB-SubCell"/>
</dbReference>
<evidence type="ECO:0000313" key="6">
    <source>
        <dbReference type="EMBL" id="PQJ11623.1"/>
    </source>
</evidence>
<keyword evidence="2 5" id="KW-0808">Transferase</keyword>
<sequence length="407" mass="45722">MHPRNLRIEDYTYDLPDARIAQYPLQQRDASKLLIYTNGQIAEDTYSHLADHIPVNTLMVFNQTKVVHARLPFAKPTGGAIEIFCLEPHSSHSDIQTAMLQKGQVWWNCLVGSAKKWKDSITLTLPCPEAGFTLSATMVNKSESYYTIQLDWDNPDMTFAEVLHHAGKVPLPPYLNRLADVKDEERYQTIFAKDEGSVAAPTAGLHFTDAVMNELAAKDVDKAFVTLHVGAGTFKPVKSETMQEHDMHAEWIEVNASTIQQLLQHGDNKIVAVGTTSLRTLESLYWIGCKLFKGMAVDMEGIAINQWDAYEITDPCPKEEALNALLNHMAVNGTNKIVTRTRILIAPGYTFRIIDGLVTNFHQPQSTLLLLVSALIGENWRKVYGYAMAHDFRFLSYGDGSLLWKQK</sequence>
<comment type="subunit">
    <text evidence="5">Monomer.</text>
</comment>
<evidence type="ECO:0000256" key="1">
    <source>
        <dbReference type="ARBA" id="ARBA00022490"/>
    </source>
</evidence>
<comment type="catalytic activity">
    <reaction evidence="5">
        <text>7-aminomethyl-7-carbaguanosine(34) in tRNA + S-adenosyl-L-methionine = epoxyqueuosine(34) in tRNA + adenine + L-methionine + 2 H(+)</text>
        <dbReference type="Rhea" id="RHEA:32155"/>
        <dbReference type="Rhea" id="RHEA-COMP:10342"/>
        <dbReference type="Rhea" id="RHEA-COMP:18582"/>
        <dbReference type="ChEBI" id="CHEBI:15378"/>
        <dbReference type="ChEBI" id="CHEBI:16708"/>
        <dbReference type="ChEBI" id="CHEBI:57844"/>
        <dbReference type="ChEBI" id="CHEBI:59789"/>
        <dbReference type="ChEBI" id="CHEBI:82833"/>
        <dbReference type="ChEBI" id="CHEBI:194443"/>
        <dbReference type="EC" id="2.4.99.17"/>
    </reaction>
</comment>
<comment type="subcellular location">
    <subcellularLocation>
        <location evidence="5">Cytoplasm</location>
    </subcellularLocation>
</comment>
<dbReference type="Gene3D" id="2.40.10.240">
    <property type="entry name" value="QueA-like"/>
    <property type="match status" value="1"/>
</dbReference>
<name>A0A2S7SXH1_9BACT</name>
<evidence type="ECO:0000256" key="2">
    <source>
        <dbReference type="ARBA" id="ARBA00022679"/>
    </source>
</evidence>
<dbReference type="GO" id="GO:0008616">
    <property type="term" value="P:tRNA queuosine(34) biosynthetic process"/>
    <property type="evidence" value="ECO:0007669"/>
    <property type="project" value="UniProtKB-UniRule"/>
</dbReference>
<keyword evidence="1 5" id="KW-0963">Cytoplasm</keyword>
<comment type="function">
    <text evidence="5">Transfers and isomerizes the ribose moiety from AdoMet to the 7-aminomethyl group of 7-deazaguanine (preQ1-tRNA) to give epoxyqueuosine (oQ-tRNA).</text>
</comment>
<evidence type="ECO:0000256" key="5">
    <source>
        <dbReference type="HAMAP-Rule" id="MF_00113"/>
    </source>
</evidence>
<dbReference type="AlphaFoldDB" id="A0A2S7SXH1"/>
<comment type="pathway">
    <text evidence="5">tRNA modification; tRNA-queuosine biosynthesis.</text>
</comment>
<dbReference type="SUPFAM" id="SSF111337">
    <property type="entry name" value="QueA-like"/>
    <property type="match status" value="1"/>
</dbReference>
<keyword evidence="3 5" id="KW-0949">S-adenosyl-L-methionine</keyword>
<protein>
    <recommendedName>
        <fullName evidence="5">S-adenosylmethionine:tRNA ribosyltransferase-isomerase</fullName>
        <ecNumber evidence="5">2.4.99.17</ecNumber>
    </recommendedName>
    <alternativeName>
        <fullName evidence="5">Queuosine biosynthesis protein QueA</fullName>
    </alternativeName>
</protein>
<evidence type="ECO:0000256" key="3">
    <source>
        <dbReference type="ARBA" id="ARBA00022691"/>
    </source>
</evidence>
<keyword evidence="7" id="KW-1185">Reference proteome</keyword>
<comment type="caution">
    <text evidence="6">The sequence shown here is derived from an EMBL/GenBank/DDBJ whole genome shotgun (WGS) entry which is preliminary data.</text>
</comment>
<dbReference type="GO" id="GO:0051075">
    <property type="term" value="F:S-adenosylmethionine:tRNA ribosyltransferase-isomerase activity"/>
    <property type="evidence" value="ECO:0007669"/>
    <property type="project" value="UniProtKB-EC"/>
</dbReference>
<dbReference type="HAMAP" id="MF_00113">
    <property type="entry name" value="QueA"/>
    <property type="match status" value="1"/>
</dbReference>
<evidence type="ECO:0000256" key="4">
    <source>
        <dbReference type="ARBA" id="ARBA00022785"/>
    </source>
</evidence>
<accession>A0A2S7SXH1</accession>
<dbReference type="PANTHER" id="PTHR30307">
    <property type="entry name" value="S-ADENOSYLMETHIONINE:TRNA RIBOSYLTRANSFERASE-ISOMERASE"/>
    <property type="match status" value="1"/>
</dbReference>
<dbReference type="Pfam" id="PF02547">
    <property type="entry name" value="Queuosine_synth"/>
    <property type="match status" value="1"/>
</dbReference>
<dbReference type="InterPro" id="IPR042118">
    <property type="entry name" value="QueA_dom1"/>
</dbReference>
<keyword evidence="4 5" id="KW-0671">Queuosine biosynthesis</keyword>
<comment type="similarity">
    <text evidence="5">Belongs to the QueA family.</text>
</comment>
<dbReference type="PANTHER" id="PTHR30307:SF0">
    <property type="entry name" value="S-ADENOSYLMETHIONINE:TRNA RIBOSYLTRANSFERASE-ISOMERASE"/>
    <property type="match status" value="1"/>
</dbReference>
<dbReference type="EMBL" id="PPSL01000002">
    <property type="protein sequence ID" value="PQJ11623.1"/>
    <property type="molecule type" value="Genomic_DNA"/>
</dbReference>